<gene>
    <name evidence="3" type="ORF">NMN56_020135</name>
</gene>
<dbReference type="PANTHER" id="PTHR48219:SF2">
    <property type="entry name" value="VACUOLAR PROTEIN SORTING-ASSOCIATED PROTEIN 62"/>
    <property type="match status" value="1"/>
</dbReference>
<evidence type="ECO:0000313" key="4">
    <source>
        <dbReference type="Proteomes" id="UP001214441"/>
    </source>
</evidence>
<name>A0ABT6ZYS9_9ACTN</name>
<organism evidence="3 4">
    <name type="scientific">Streptomyces iconiensis</name>
    <dbReference type="NCBI Taxonomy" id="1384038"/>
    <lineage>
        <taxon>Bacteria</taxon>
        <taxon>Bacillati</taxon>
        <taxon>Actinomycetota</taxon>
        <taxon>Actinomycetes</taxon>
        <taxon>Kitasatosporales</taxon>
        <taxon>Streptomycetaceae</taxon>
        <taxon>Streptomyces</taxon>
    </lineage>
</organism>
<dbReference type="Pfam" id="PF06101">
    <property type="entry name" value="Vps62"/>
    <property type="match status" value="1"/>
</dbReference>
<evidence type="ECO:0000313" key="3">
    <source>
        <dbReference type="EMBL" id="MDJ1134230.1"/>
    </source>
</evidence>
<reference evidence="3 4" key="1">
    <citation type="submission" date="2023-05" db="EMBL/GenBank/DDBJ databases">
        <title>Streptantibioticus silvisoli sp. nov., acidotolerant actinomycetes 1 from pine litter.</title>
        <authorList>
            <person name="Swiecimska M."/>
            <person name="Golinska P."/>
            <person name="Sangal V."/>
            <person name="Wachnowicz B."/>
            <person name="Goodfellow M."/>
        </authorList>
    </citation>
    <scope>NUCLEOTIDE SEQUENCE [LARGE SCALE GENOMIC DNA]</scope>
    <source>
        <strain evidence="3 4">DSM 42109</strain>
    </source>
</reference>
<dbReference type="InterPro" id="IPR008872">
    <property type="entry name" value="Toxin_P42"/>
</dbReference>
<evidence type="ECO:0000259" key="2">
    <source>
        <dbReference type="Pfam" id="PF05431"/>
    </source>
</evidence>
<feature type="region of interest" description="Disordered" evidence="1">
    <location>
        <begin position="206"/>
        <end position="231"/>
    </location>
</feature>
<feature type="domain" description="Insecticidal crystal toxin" evidence="2">
    <location>
        <begin position="251"/>
        <end position="370"/>
    </location>
</feature>
<dbReference type="SUPFAM" id="SSF56973">
    <property type="entry name" value="Aerolisin/ETX pore-forming domain"/>
    <property type="match status" value="1"/>
</dbReference>
<dbReference type="EMBL" id="JANCPR020000019">
    <property type="protein sequence ID" value="MDJ1134230.1"/>
    <property type="molecule type" value="Genomic_DNA"/>
</dbReference>
<accession>A0ABT6ZYS9</accession>
<sequence length="397" mass="42185">MGVVLGDLEVAFTTGFTARWNDRNSGGRLNTGFWQPVPPAGFRALGTLGRPDYGDPNGVGVAVCVRQAEGRPQALADPVDYEWRYDDKGSGARLNGSTWRPVPPSGYVALGDVCADSHYKPALTDAVCVREDLTAPGPAGGLIWNVADTGGRHRASMWRITAPPSYVDATEGPTKAMIAPGGFVTVAQYEQPAFEEQMRVLRLPLPSERPGTLPAPPQLTGRSRPASATAPVTDHAVRVPMTAVVDTGRSVAWKVANSPFYTIERQVAWKLLMFANNATSVDQWLEDAVTVGVEKSTSESFQVTTGVSVTVESGVQLAGAGSQVSATVSTELGYATSTSVSHFEQRTVTRKMITPAGHAAAMWVGAYSLRTVRGDGSVVGQALAFDGDSFHTDQYPD</sequence>
<keyword evidence="4" id="KW-1185">Reference proteome</keyword>
<dbReference type="InterPro" id="IPR009291">
    <property type="entry name" value="Vps62"/>
</dbReference>
<dbReference type="Proteomes" id="UP001214441">
    <property type="component" value="Unassembled WGS sequence"/>
</dbReference>
<proteinExistence type="predicted"/>
<dbReference type="RefSeq" id="WP_274045885.1">
    <property type="nucleotide sequence ID" value="NZ_JANCPR020000019.1"/>
</dbReference>
<evidence type="ECO:0000256" key="1">
    <source>
        <dbReference type="SAM" id="MobiDB-lite"/>
    </source>
</evidence>
<protein>
    <submittedName>
        <fullName evidence="3">Vps62-related protein</fullName>
    </submittedName>
</protein>
<dbReference type="Pfam" id="PF05431">
    <property type="entry name" value="Toxin_10"/>
    <property type="match status" value="1"/>
</dbReference>
<comment type="caution">
    <text evidence="3">The sequence shown here is derived from an EMBL/GenBank/DDBJ whole genome shotgun (WGS) entry which is preliminary data.</text>
</comment>
<dbReference type="PANTHER" id="PTHR48219">
    <property type="entry name" value="VACUOLAR PROTEIN SORTING-ASSOCIATED PROTEIN 62-RELATED"/>
    <property type="match status" value="1"/>
</dbReference>